<organism evidence="6 7">
    <name type="scientific">Lacinutrix iliipiscaria</name>
    <dbReference type="NCBI Taxonomy" id="1230532"/>
    <lineage>
        <taxon>Bacteria</taxon>
        <taxon>Pseudomonadati</taxon>
        <taxon>Bacteroidota</taxon>
        <taxon>Flavobacteriia</taxon>
        <taxon>Flavobacteriales</taxon>
        <taxon>Flavobacteriaceae</taxon>
        <taxon>Lacinutrix</taxon>
    </lineage>
</organism>
<dbReference type="GO" id="GO:0016757">
    <property type="term" value="F:glycosyltransferase activity"/>
    <property type="evidence" value="ECO:0007669"/>
    <property type="project" value="UniProtKB-KW"/>
</dbReference>
<dbReference type="InterPro" id="IPR001173">
    <property type="entry name" value="Glyco_trans_2-like"/>
</dbReference>
<dbReference type="PANTHER" id="PTHR43630">
    <property type="entry name" value="POLY-BETA-1,6-N-ACETYL-D-GLUCOSAMINE SYNTHASE"/>
    <property type="match status" value="1"/>
</dbReference>
<name>A0ABW5WP14_9FLAO</name>
<keyword evidence="7" id="KW-1185">Reference proteome</keyword>
<sequence length="375" mass="42469">MMVLLLVCITIIYLFLIGSLALGFDKVKSFYVYDVQATTSFSVIIPFRNEAENLPELLKSLSVIHYPKHLIEVFLVDDASDDESIDIVTQFISKSKISVHLIKNDRQSLSPKKDAITSAIHLASNEWIVTTDADCILPKYWLASFDAFIQKNNTDLIVAPVTYSKVDSFLKRFQLLDFLSLQGATIGGFGIHRPFLCNGANLAYKTKLFKSVNGFIGNDHIASGDDIFLLEKALKQKSSTVHYLKSEKAIVTTKAEPDVKQLISQRVRWASKTSKYKSLFAKITGLIILMMNASLIVGLTLSSIGIFPIKILLYLFFIKLSIDFLLLFKTARFFNQESYLSSYLFCGLLYPIFCVYIAFISLFSHYKWKGRAFRK</sequence>
<feature type="transmembrane region" description="Helical" evidence="4">
    <location>
        <begin position="311"/>
        <end position="328"/>
    </location>
</feature>
<accession>A0ABW5WP14</accession>
<proteinExistence type="inferred from homology"/>
<gene>
    <name evidence="6" type="ORF">ACFS5M_04310</name>
</gene>
<feature type="transmembrane region" description="Helical" evidence="4">
    <location>
        <begin position="279"/>
        <end position="299"/>
    </location>
</feature>
<dbReference type="Gene3D" id="3.90.550.10">
    <property type="entry name" value="Spore Coat Polysaccharide Biosynthesis Protein SpsA, Chain A"/>
    <property type="match status" value="1"/>
</dbReference>
<evidence type="ECO:0000256" key="1">
    <source>
        <dbReference type="ARBA" id="ARBA00006739"/>
    </source>
</evidence>
<keyword evidence="4" id="KW-0812">Transmembrane</keyword>
<dbReference type="SUPFAM" id="SSF53448">
    <property type="entry name" value="Nucleotide-diphospho-sugar transferases"/>
    <property type="match status" value="1"/>
</dbReference>
<keyword evidence="2 6" id="KW-0328">Glycosyltransferase</keyword>
<protein>
    <submittedName>
        <fullName evidence="6">Glycosyltransferase</fullName>
        <ecNumber evidence="6">2.4.-.-</ecNumber>
    </submittedName>
</protein>
<evidence type="ECO:0000256" key="4">
    <source>
        <dbReference type="SAM" id="Phobius"/>
    </source>
</evidence>
<feature type="transmembrane region" description="Helical" evidence="4">
    <location>
        <begin position="340"/>
        <end position="366"/>
    </location>
</feature>
<keyword evidence="3 6" id="KW-0808">Transferase</keyword>
<comment type="similarity">
    <text evidence="1">Belongs to the glycosyltransferase 2 family.</text>
</comment>
<dbReference type="RefSeq" id="WP_379897977.1">
    <property type="nucleotide sequence ID" value="NZ_JBHUOV010000001.1"/>
</dbReference>
<dbReference type="InterPro" id="IPR029044">
    <property type="entry name" value="Nucleotide-diphossugar_trans"/>
</dbReference>
<dbReference type="Pfam" id="PF00535">
    <property type="entry name" value="Glycos_transf_2"/>
    <property type="match status" value="1"/>
</dbReference>
<evidence type="ECO:0000313" key="7">
    <source>
        <dbReference type="Proteomes" id="UP001597533"/>
    </source>
</evidence>
<keyword evidence="4" id="KW-1133">Transmembrane helix</keyword>
<dbReference type="PANTHER" id="PTHR43630:SF1">
    <property type="entry name" value="POLY-BETA-1,6-N-ACETYL-D-GLUCOSAMINE SYNTHASE"/>
    <property type="match status" value="1"/>
</dbReference>
<dbReference type="EMBL" id="JBHUOV010000001">
    <property type="protein sequence ID" value="MFD2822880.1"/>
    <property type="molecule type" value="Genomic_DNA"/>
</dbReference>
<evidence type="ECO:0000256" key="2">
    <source>
        <dbReference type="ARBA" id="ARBA00022676"/>
    </source>
</evidence>
<comment type="caution">
    <text evidence="6">The sequence shown here is derived from an EMBL/GenBank/DDBJ whole genome shotgun (WGS) entry which is preliminary data.</text>
</comment>
<evidence type="ECO:0000259" key="5">
    <source>
        <dbReference type="Pfam" id="PF00535"/>
    </source>
</evidence>
<reference evidence="7" key="1">
    <citation type="journal article" date="2019" name="Int. J. Syst. Evol. Microbiol.">
        <title>The Global Catalogue of Microorganisms (GCM) 10K type strain sequencing project: providing services to taxonomists for standard genome sequencing and annotation.</title>
        <authorList>
            <consortium name="The Broad Institute Genomics Platform"/>
            <consortium name="The Broad Institute Genome Sequencing Center for Infectious Disease"/>
            <person name="Wu L."/>
            <person name="Ma J."/>
        </authorList>
    </citation>
    <scope>NUCLEOTIDE SEQUENCE [LARGE SCALE GENOMIC DNA]</scope>
    <source>
        <strain evidence="7">KCTC 32141</strain>
    </source>
</reference>
<evidence type="ECO:0000313" key="6">
    <source>
        <dbReference type="EMBL" id="MFD2822880.1"/>
    </source>
</evidence>
<dbReference type="CDD" id="cd04192">
    <property type="entry name" value="GT_2_like_e"/>
    <property type="match status" value="1"/>
</dbReference>
<evidence type="ECO:0000256" key="3">
    <source>
        <dbReference type="ARBA" id="ARBA00022679"/>
    </source>
</evidence>
<feature type="domain" description="Glycosyltransferase 2-like" evidence="5">
    <location>
        <begin position="42"/>
        <end position="176"/>
    </location>
</feature>
<keyword evidence="4" id="KW-0472">Membrane</keyword>
<dbReference type="Proteomes" id="UP001597533">
    <property type="component" value="Unassembled WGS sequence"/>
</dbReference>
<dbReference type="EC" id="2.4.-.-" evidence="6"/>